<evidence type="ECO:0000256" key="8">
    <source>
        <dbReference type="ARBA" id="ARBA00023295"/>
    </source>
</evidence>
<dbReference type="InterPro" id="IPR051056">
    <property type="entry name" value="Glycosyl_Hydrolase_73"/>
</dbReference>
<dbReference type="RefSeq" id="WP_142813441.1">
    <property type="nucleotide sequence ID" value="NZ_CP036282.1"/>
</dbReference>
<dbReference type="GO" id="GO:0042597">
    <property type="term" value="C:periplasmic space"/>
    <property type="evidence" value="ECO:0007669"/>
    <property type="project" value="UniProtKB-SubCell"/>
</dbReference>
<dbReference type="InterPro" id="IPR019301">
    <property type="entry name" value="Flagellar_prot_FlgJ_N"/>
</dbReference>
<evidence type="ECO:0000256" key="4">
    <source>
        <dbReference type="ARBA" id="ARBA00007974"/>
    </source>
</evidence>
<dbReference type="Proteomes" id="UP000317365">
    <property type="component" value="Chromosome"/>
</dbReference>
<dbReference type="GO" id="GO:0016798">
    <property type="term" value="F:hydrolase activity, acting on glycosyl bonds"/>
    <property type="evidence" value="ECO:0007669"/>
    <property type="project" value="UniProtKB-KW"/>
</dbReference>
<keyword evidence="12" id="KW-0969">Cilium</keyword>
<evidence type="ECO:0000256" key="2">
    <source>
        <dbReference type="ARBA" id="ARBA00004418"/>
    </source>
</evidence>
<dbReference type="PRINTS" id="PR01002">
    <property type="entry name" value="FLGFLGJ"/>
</dbReference>
<comment type="similarity">
    <text evidence="3">In the N-terminal section; belongs to the FlgJ family.</text>
</comment>
<dbReference type="PANTHER" id="PTHR33308">
    <property type="entry name" value="PEPTIDOGLYCAN HYDROLASE FLGJ"/>
    <property type="match status" value="1"/>
</dbReference>
<protein>
    <recommendedName>
        <fullName evidence="5">Peptidoglycan hydrolase FlgJ</fullName>
    </recommendedName>
    <alternativeName>
        <fullName evidence="10">Muramidase FlgJ</fullName>
    </alternativeName>
</protein>
<dbReference type="Gene3D" id="2.10.70.40">
    <property type="entry name" value="peptidoglycan hydrolase"/>
    <property type="match status" value="1"/>
</dbReference>
<evidence type="ECO:0000256" key="9">
    <source>
        <dbReference type="ARBA" id="ARBA00023316"/>
    </source>
</evidence>
<accession>A0A515ETV7</accession>
<reference evidence="13" key="1">
    <citation type="submission" date="2019-02" db="EMBL/GenBank/DDBJ databases">
        <title>Complete genome sequence of Rhodoferax sp. Gr-4.</title>
        <authorList>
            <person name="Jin L."/>
        </authorList>
    </citation>
    <scope>NUCLEOTIDE SEQUENCE [LARGE SCALE GENOMIC DNA]</scope>
    <source>
        <strain evidence="13">Gr-4</strain>
    </source>
</reference>
<organism evidence="12 13">
    <name type="scientific">Rhodoferax aquaticus</name>
    <dbReference type="NCBI Taxonomy" id="2527691"/>
    <lineage>
        <taxon>Bacteria</taxon>
        <taxon>Pseudomonadati</taxon>
        <taxon>Pseudomonadota</taxon>
        <taxon>Betaproteobacteria</taxon>
        <taxon>Burkholderiales</taxon>
        <taxon>Comamonadaceae</taxon>
        <taxon>Rhodoferax</taxon>
    </lineage>
</organism>
<evidence type="ECO:0000256" key="7">
    <source>
        <dbReference type="ARBA" id="ARBA00022801"/>
    </source>
</evidence>
<dbReference type="SMART" id="SM00047">
    <property type="entry name" value="LYZ2"/>
    <property type="match status" value="1"/>
</dbReference>
<evidence type="ECO:0000256" key="5">
    <source>
        <dbReference type="ARBA" id="ARBA00013433"/>
    </source>
</evidence>
<dbReference type="GO" id="GO:0044780">
    <property type="term" value="P:bacterial-type flagellum assembly"/>
    <property type="evidence" value="ECO:0007669"/>
    <property type="project" value="InterPro"/>
</dbReference>
<keyword evidence="7 12" id="KW-0378">Hydrolase</keyword>
<dbReference type="Pfam" id="PF10135">
    <property type="entry name" value="Rod-binding"/>
    <property type="match status" value="1"/>
</dbReference>
<dbReference type="PANTHER" id="PTHR33308:SF9">
    <property type="entry name" value="PEPTIDOGLYCAN HYDROLASE FLGJ"/>
    <property type="match status" value="1"/>
</dbReference>
<keyword evidence="13" id="KW-1185">Reference proteome</keyword>
<keyword evidence="12" id="KW-0282">Flagellum</keyword>
<keyword evidence="6" id="KW-0574">Periplasm</keyword>
<name>A0A515ETV7_9BURK</name>
<evidence type="ECO:0000256" key="1">
    <source>
        <dbReference type="ARBA" id="ARBA00002954"/>
    </source>
</evidence>
<keyword evidence="8" id="KW-0326">Glycosidase</keyword>
<gene>
    <name evidence="12" type="primary">flgJ</name>
    <name evidence="12" type="ORF">EXZ61_19200</name>
</gene>
<feature type="domain" description="Mannosyl-glycoprotein endo-beta-N-acetylglucosamidase-like" evidence="11">
    <location>
        <begin position="153"/>
        <end position="314"/>
    </location>
</feature>
<evidence type="ECO:0000259" key="11">
    <source>
        <dbReference type="SMART" id="SM00047"/>
    </source>
</evidence>
<dbReference type="GO" id="GO:0004040">
    <property type="term" value="F:amidase activity"/>
    <property type="evidence" value="ECO:0007669"/>
    <property type="project" value="InterPro"/>
</dbReference>
<dbReference type="KEGG" id="rhg:EXZ61_19200"/>
<comment type="function">
    <text evidence="1">Flagellum-specific muramidase which hydrolyzes the peptidoglycan layer to assemble the rod structure in the periplasmic space.</text>
</comment>
<dbReference type="InterPro" id="IPR002901">
    <property type="entry name" value="MGlyc_endo_b_GlcNAc-like_dom"/>
</dbReference>
<evidence type="ECO:0000313" key="13">
    <source>
        <dbReference type="Proteomes" id="UP000317365"/>
    </source>
</evidence>
<comment type="similarity">
    <text evidence="4">In the C-terminal section; belongs to the glycosyl hydrolase 73 family.</text>
</comment>
<evidence type="ECO:0000256" key="10">
    <source>
        <dbReference type="ARBA" id="ARBA00030835"/>
    </source>
</evidence>
<dbReference type="EMBL" id="CP036282">
    <property type="protein sequence ID" value="QDL56115.1"/>
    <property type="molecule type" value="Genomic_DNA"/>
</dbReference>
<dbReference type="NCBIfam" id="TIGR02541">
    <property type="entry name" value="flagell_FlgJ"/>
    <property type="match status" value="1"/>
</dbReference>
<dbReference type="Pfam" id="PF01832">
    <property type="entry name" value="Glucosaminidase"/>
    <property type="match status" value="1"/>
</dbReference>
<keyword evidence="9" id="KW-0961">Cell wall biogenesis/degradation</keyword>
<sequence length="315" mass="33676">MSYGSIQGNSAAISSGLAADARTLNALKNDASKATPDSIKETAKQFESLFMRELIKSMREATVKSGMLDSPGGDLGTDLLDQQFAVQMSGQPGGLSDLIAQQLTRQMGVAPVTANTNGSGNTTGAIETNADPATLKLTSELKLKTEARTQPTTGRRPTETQANFVRQHSDVAAKVEKESGIPASFMLGQAGHETGWGQFQIKMKGGALANNLFGIKAGAGWTGKVAEVTTTEYIDGTPQKRVARFRAYDSVEDSFKDYARLISESPRYEKVRTQTGSAHAFASGLQKAGYATDPEYAAKLSRAIQTTQQLRRVQV</sequence>
<dbReference type="AlphaFoldDB" id="A0A515ETV7"/>
<dbReference type="GO" id="GO:0071555">
    <property type="term" value="P:cell wall organization"/>
    <property type="evidence" value="ECO:0007669"/>
    <property type="project" value="UniProtKB-KW"/>
</dbReference>
<dbReference type="InterPro" id="IPR013377">
    <property type="entry name" value="FlgJ"/>
</dbReference>
<reference evidence="13" key="2">
    <citation type="journal article" date="2020" name="Int. J. Syst. Evol. Microbiol.">
        <title>Genomic insights into a novel species Rhodoferax aquaticus sp. nov., isolated from freshwater.</title>
        <authorList>
            <person name="Li T."/>
            <person name="Zhuo Y."/>
            <person name="Jin C.Z."/>
            <person name="Wu X."/>
            <person name="Ko S.R."/>
            <person name="Jin F.J."/>
            <person name="Ahn C.Y."/>
            <person name="Oh H.M."/>
            <person name="Lee H.G."/>
            <person name="Jin L."/>
        </authorList>
    </citation>
    <scope>NUCLEOTIDE SEQUENCE [LARGE SCALE GENOMIC DNA]</scope>
    <source>
        <strain evidence="13">Gr-4</strain>
    </source>
</reference>
<evidence type="ECO:0000313" key="12">
    <source>
        <dbReference type="EMBL" id="QDL56115.1"/>
    </source>
</evidence>
<proteinExistence type="inferred from homology"/>
<keyword evidence="12" id="KW-0966">Cell projection</keyword>
<evidence type="ECO:0000256" key="6">
    <source>
        <dbReference type="ARBA" id="ARBA00022764"/>
    </source>
</evidence>
<evidence type="ECO:0000256" key="3">
    <source>
        <dbReference type="ARBA" id="ARBA00006880"/>
    </source>
</evidence>
<comment type="subcellular location">
    <subcellularLocation>
        <location evidence="2">Periplasm</location>
    </subcellularLocation>
</comment>
<dbReference type="GO" id="GO:0071973">
    <property type="term" value="P:bacterial-type flagellum-dependent cell motility"/>
    <property type="evidence" value="ECO:0007669"/>
    <property type="project" value="TreeGrafter"/>
</dbReference>
<dbReference type="Gene3D" id="1.10.530.10">
    <property type="match status" value="1"/>
</dbReference>